<dbReference type="CDD" id="cd01650">
    <property type="entry name" value="RT_nLTR_like"/>
    <property type="match status" value="1"/>
</dbReference>
<evidence type="ECO:0000259" key="2">
    <source>
        <dbReference type="PROSITE" id="PS50878"/>
    </source>
</evidence>
<dbReference type="InterPro" id="IPR005135">
    <property type="entry name" value="Endo/exonuclease/phosphatase"/>
</dbReference>
<organism evidence="3 4">
    <name type="scientific">Rubroshorea leprosula</name>
    <dbReference type="NCBI Taxonomy" id="152421"/>
    <lineage>
        <taxon>Eukaryota</taxon>
        <taxon>Viridiplantae</taxon>
        <taxon>Streptophyta</taxon>
        <taxon>Embryophyta</taxon>
        <taxon>Tracheophyta</taxon>
        <taxon>Spermatophyta</taxon>
        <taxon>Magnoliopsida</taxon>
        <taxon>eudicotyledons</taxon>
        <taxon>Gunneridae</taxon>
        <taxon>Pentapetalae</taxon>
        <taxon>rosids</taxon>
        <taxon>malvids</taxon>
        <taxon>Malvales</taxon>
        <taxon>Dipterocarpaceae</taxon>
        <taxon>Rubroshorea</taxon>
    </lineage>
</organism>
<dbReference type="Pfam" id="PF00078">
    <property type="entry name" value="RVT_1"/>
    <property type="match status" value="1"/>
</dbReference>
<dbReference type="InterPro" id="IPR026960">
    <property type="entry name" value="RVT-Znf"/>
</dbReference>
<comment type="caution">
    <text evidence="3">The sequence shown here is derived from an EMBL/GenBank/DDBJ whole genome shotgun (WGS) entry which is preliminary data.</text>
</comment>
<evidence type="ECO:0000256" key="1">
    <source>
        <dbReference type="SAM" id="MobiDB-lite"/>
    </source>
</evidence>
<feature type="compositionally biased region" description="Basic residues" evidence="1">
    <location>
        <begin position="463"/>
        <end position="472"/>
    </location>
</feature>
<protein>
    <recommendedName>
        <fullName evidence="2">Reverse transcriptase domain-containing protein</fullName>
    </recommendedName>
</protein>
<accession>A0AAV5MNK4</accession>
<dbReference type="Proteomes" id="UP001054252">
    <property type="component" value="Unassembled WGS sequence"/>
</dbReference>
<feature type="region of interest" description="Disordered" evidence="1">
    <location>
        <begin position="446"/>
        <end position="500"/>
    </location>
</feature>
<evidence type="ECO:0000313" key="4">
    <source>
        <dbReference type="Proteomes" id="UP001054252"/>
    </source>
</evidence>
<name>A0AAV5MNK4_9ROSI</name>
<evidence type="ECO:0000313" key="3">
    <source>
        <dbReference type="EMBL" id="GKV50699.1"/>
    </source>
</evidence>
<sequence>MVGVMNEYRMEKRLNEIWFGFYKLRVRIADRPVKQSSGPEKMTRSNANRLVQPGQSYAQVVVGNNQRYVRKQDNETEISEKEKGKVLVEMVPVQTVQLEKNEYVGSSDTMQGQTGMVGSVWDQVQAATIDFSPTEEELHWLEGGMVALLKSLRFITSIQDTVDVDGGMISVSPLGGRSVLLTEKVKGYLGEFMEQNKELFDTWFESVRPWAMAASLRSRLVWLRVSGVPLKAWSDRCFALIGGTVGEVVMVHDDTRNKLFMCEGRVLVLCSDELKIAKTVQLKIEGQTYEVGVVEEEWRSDPDWWVVDGDRRSYSEASSEYSSQSGDEDPEISVDEISAEDDASIDLEQFQKEGVLNSNGKEVTVQEADCMSGGIEQYGRIEDMHGLVKDNGLIDGIGPGVSLTGLVENGKSRKPNDLVLEGSACDRVGKEGMGKKRRQIADCYPKEGRENQEDRADWVTGRTKQRHARRMKVQQLPAESGRTQQMTAESGRNQQEGRDASISDGCIAHRNRVIQQDLSMHEVRRLITAGRRLGMQFQGSEEEVESRFLELEQRDEETKLEEVEEELCKKLWYSDEFDWSMKSSVGASGGLLCVWSRTAFGKVEEFTGDGYLGIRGVWGSKEEPCVFVNVYAPSDRRSKAALWDELSQKITEEGGRWLLAGDYNAVRCLEEKRGRTGMSVDMSEFDAFIETTGLVDIKLANRKFTWYRPDGTSMSRLDRILMTVEMSSMDWGPKPFRVLDVWQQHPEFKKVVEDKWNETVVDGFAGYRCVQKLKMLKNVLKGWNKEVFGDIEVKYQVAMDKVAQMDMKNEEADLEGEEVSERQEGFNEMWDILKKREILWKQKSRCSWAKLGDANTRFFHKVANGRKAHNNINGFACEGKWVEEPKEVKNEVVRYFSKMFAGESWQRPKPVGINFKQISEEKKAELERPFSVEEIEDGLKSCEGTKAPGPDGFNFNFLKCVWNCLKEDFLSFFEEFHQNGRLKGVMSELISDTQSAFLGGRQLVDSVLLLNEVVDEVKLKKQKAFVFKADFEKAYDCVDWTYLDWMLCRMGFGMKWRGWIRECLSTARISVLVNGSPTEEFVMGRGLRQGDPLSPFLFLIAAEGLNGLVRRAETEGMLHGPAVGNKGLTVSLLQFADDTVILGTADSENVFAVKAILRCFELMSALRINFSKSSVVGYNVSERWIKGAASVLHCGVGETSFMYLGLPVGGKIRCKKMWEPVLKKFRAKLAVWKSSTLSFGGRITLLNSVLSAIPTFYMSLFLMPNCVVAELISIQRAFLWGGAELKRRIPWVKWDYICFNKRKGGLGVLDLSRKNWALLGKWWFRLGDGVEGLWKKVVWEKYYGGREEVDITALESVRVSRIWRDIISIGQRSGRLKDMLVKGFKWGVGEGCRVGFWRSVWVGEKALRDLCPRLFQLAINKEGLVSEMGGWEAGRWRWNIMWRRGRFGREKDEEVVLWEVLSTVGLKVGVEDWWQWIHGPDGKYGVKQAYEFLESTEAILNDWMCKLIWCRLVPSKVSVFGWRLGLQRLPTKWNLQKRGVVLEGGLMCGLCNEEVEDINHVFCTCKEVWLIWVRVLSWWGFEGVLPGLLEGVAEIFWYGLGKVVGKELGACLFLVTSWYIWYWRNCRVFKGDVALREGLLVMIQEKTFFWCKSKVQGCVFSVSDWKLNPHGCAAAMRNQKRKQKEIRLNQIGKESKGLQEDI</sequence>
<dbReference type="PANTHER" id="PTHR33116:SF75">
    <property type="entry name" value="RIBONUCLEASE H PROTEIN"/>
    <property type="match status" value="1"/>
</dbReference>
<reference evidence="3 4" key="1">
    <citation type="journal article" date="2021" name="Commun. Biol.">
        <title>The genome of Shorea leprosula (Dipterocarpaceae) highlights the ecological relevance of drought in aseasonal tropical rainforests.</title>
        <authorList>
            <person name="Ng K.K.S."/>
            <person name="Kobayashi M.J."/>
            <person name="Fawcett J.A."/>
            <person name="Hatakeyama M."/>
            <person name="Paape T."/>
            <person name="Ng C.H."/>
            <person name="Ang C.C."/>
            <person name="Tnah L.H."/>
            <person name="Lee C.T."/>
            <person name="Nishiyama T."/>
            <person name="Sese J."/>
            <person name="O'Brien M.J."/>
            <person name="Copetti D."/>
            <person name="Mohd Noor M.I."/>
            <person name="Ong R.C."/>
            <person name="Putra M."/>
            <person name="Sireger I.Z."/>
            <person name="Indrioko S."/>
            <person name="Kosugi Y."/>
            <person name="Izuno A."/>
            <person name="Isagi Y."/>
            <person name="Lee S.L."/>
            <person name="Shimizu K.K."/>
        </authorList>
    </citation>
    <scope>NUCLEOTIDE SEQUENCE [LARGE SCALE GENOMIC DNA]</scope>
    <source>
        <strain evidence="3">214</strain>
    </source>
</reference>
<proteinExistence type="predicted"/>
<feature type="compositionally biased region" description="Polar residues" evidence="1">
    <location>
        <begin position="481"/>
        <end position="494"/>
    </location>
</feature>
<dbReference type="InterPro" id="IPR043502">
    <property type="entry name" value="DNA/RNA_pol_sf"/>
</dbReference>
<dbReference type="Pfam" id="PF13966">
    <property type="entry name" value="zf-RVT"/>
    <property type="match status" value="1"/>
</dbReference>
<dbReference type="GO" id="GO:0003824">
    <property type="term" value="F:catalytic activity"/>
    <property type="evidence" value="ECO:0007669"/>
    <property type="project" value="InterPro"/>
</dbReference>
<dbReference type="PROSITE" id="PS50878">
    <property type="entry name" value="RT_POL"/>
    <property type="match status" value="1"/>
</dbReference>
<dbReference type="InterPro" id="IPR000477">
    <property type="entry name" value="RT_dom"/>
</dbReference>
<gene>
    <name evidence="3" type="ORF">SLEP1_g57397</name>
</gene>
<dbReference type="EMBL" id="BPVZ01000388">
    <property type="protein sequence ID" value="GKV50699.1"/>
    <property type="molecule type" value="Genomic_DNA"/>
</dbReference>
<dbReference type="PANTHER" id="PTHR33116">
    <property type="entry name" value="REVERSE TRANSCRIPTASE ZINC-BINDING DOMAIN-CONTAINING PROTEIN-RELATED-RELATED"/>
    <property type="match status" value="1"/>
</dbReference>
<dbReference type="InterPro" id="IPR036691">
    <property type="entry name" value="Endo/exonu/phosph_ase_sf"/>
</dbReference>
<dbReference type="SUPFAM" id="SSF56672">
    <property type="entry name" value="DNA/RNA polymerases"/>
    <property type="match status" value="1"/>
</dbReference>
<feature type="domain" description="Reverse transcriptase" evidence="2">
    <location>
        <begin position="888"/>
        <end position="1208"/>
    </location>
</feature>
<feature type="compositionally biased region" description="Basic and acidic residues" evidence="1">
    <location>
        <begin position="446"/>
        <end position="457"/>
    </location>
</feature>
<keyword evidence="4" id="KW-1185">Reference proteome</keyword>
<dbReference type="Gene3D" id="3.60.10.10">
    <property type="entry name" value="Endonuclease/exonuclease/phosphatase"/>
    <property type="match status" value="1"/>
</dbReference>
<dbReference type="SUPFAM" id="SSF56219">
    <property type="entry name" value="DNase I-like"/>
    <property type="match status" value="1"/>
</dbReference>
<dbReference type="Pfam" id="PF03372">
    <property type="entry name" value="Exo_endo_phos"/>
    <property type="match status" value="1"/>
</dbReference>